<reference evidence="1 2" key="1">
    <citation type="submission" date="2018-11" db="EMBL/GenBank/DDBJ databases">
        <authorList>
            <consortium name="Pathogen Informatics"/>
        </authorList>
    </citation>
    <scope>NUCLEOTIDE SEQUENCE [LARGE SCALE GENOMIC DNA]</scope>
</reference>
<keyword evidence="2" id="KW-1185">Reference proteome</keyword>
<sequence length="127" mass="14384">MYGIIFQLWEFIRSRGGRIALLRYAVESICAHFGVTVIRLPPCHCFFNPIELCWSQIKGNLAKSGKPGDSLETAIKSAYSAKNNKTTSFGRKGDLYLEFLIAYINCLYQKDLVRRCAQNRVEVANGE</sequence>
<dbReference type="InterPro" id="IPR036397">
    <property type="entry name" value="RNaseH_sf"/>
</dbReference>
<evidence type="ECO:0000313" key="2">
    <source>
        <dbReference type="Proteomes" id="UP000271889"/>
    </source>
</evidence>
<dbReference type="Proteomes" id="UP000271889">
    <property type="component" value="Unassembled WGS sequence"/>
</dbReference>
<protein>
    <recommendedName>
        <fullName evidence="3">Tc1-like transposase DDE domain-containing protein</fullName>
    </recommendedName>
</protein>
<dbReference type="EMBL" id="UYRV01119520">
    <property type="protein sequence ID" value="VDN31747.1"/>
    <property type="molecule type" value="Genomic_DNA"/>
</dbReference>
<dbReference type="OrthoDB" id="5869578at2759"/>
<dbReference type="GO" id="GO:0003676">
    <property type="term" value="F:nucleic acid binding"/>
    <property type="evidence" value="ECO:0007669"/>
    <property type="project" value="InterPro"/>
</dbReference>
<evidence type="ECO:0000313" key="1">
    <source>
        <dbReference type="EMBL" id="VDN31747.1"/>
    </source>
</evidence>
<organism evidence="1 2">
    <name type="scientific">Cylicostephanus goldi</name>
    <name type="common">Nematode worm</name>
    <dbReference type="NCBI Taxonomy" id="71465"/>
    <lineage>
        <taxon>Eukaryota</taxon>
        <taxon>Metazoa</taxon>
        <taxon>Ecdysozoa</taxon>
        <taxon>Nematoda</taxon>
        <taxon>Chromadorea</taxon>
        <taxon>Rhabditida</taxon>
        <taxon>Rhabditina</taxon>
        <taxon>Rhabditomorpha</taxon>
        <taxon>Strongyloidea</taxon>
        <taxon>Strongylidae</taxon>
        <taxon>Cylicostephanus</taxon>
    </lineage>
</organism>
<accession>A0A3P7NBC9</accession>
<dbReference type="AlphaFoldDB" id="A0A3P7NBC9"/>
<proteinExistence type="predicted"/>
<name>A0A3P7NBC9_CYLGO</name>
<gene>
    <name evidence="1" type="ORF">CGOC_LOCUS11914</name>
</gene>
<dbReference type="PANTHER" id="PTHR33939">
    <property type="entry name" value="PROTEIN CBG22215"/>
    <property type="match status" value="1"/>
</dbReference>
<dbReference type="Gene3D" id="3.30.420.10">
    <property type="entry name" value="Ribonuclease H-like superfamily/Ribonuclease H"/>
    <property type="match status" value="1"/>
</dbReference>
<evidence type="ECO:0008006" key="3">
    <source>
        <dbReference type="Google" id="ProtNLM"/>
    </source>
</evidence>
<dbReference type="PANTHER" id="PTHR33939:SF1">
    <property type="entry name" value="DUF4371 DOMAIN-CONTAINING PROTEIN"/>
    <property type="match status" value="1"/>
</dbReference>